<accession>A0A9P0VWZ9</accession>
<dbReference type="InterPro" id="IPR051836">
    <property type="entry name" value="Kremen_rcpt"/>
</dbReference>
<feature type="signal peptide" evidence="8">
    <location>
        <begin position="1"/>
        <end position="18"/>
    </location>
</feature>
<dbReference type="InterPro" id="IPR002889">
    <property type="entry name" value="WSC_carb-bd"/>
</dbReference>
<feature type="region of interest" description="Disordered" evidence="7">
    <location>
        <begin position="113"/>
        <end position="140"/>
    </location>
</feature>
<keyword evidence="4" id="KW-1133">Transmembrane helix</keyword>
<evidence type="ECO:0000313" key="11">
    <source>
        <dbReference type="Proteomes" id="UP000837801"/>
    </source>
</evidence>
<comment type="caution">
    <text evidence="10">The sequence shown here is derived from an EMBL/GenBank/DDBJ whole genome shotgun (WGS) entry which is preliminary data.</text>
</comment>
<dbReference type="PROSITE" id="PS51257">
    <property type="entry name" value="PROKAR_LIPOPROTEIN"/>
    <property type="match status" value="1"/>
</dbReference>
<proteinExistence type="predicted"/>
<dbReference type="Proteomes" id="UP000837801">
    <property type="component" value="Unassembled WGS sequence"/>
</dbReference>
<dbReference type="PANTHER" id="PTHR24269:SF16">
    <property type="entry name" value="PROTEIN SLG1"/>
    <property type="match status" value="1"/>
</dbReference>
<dbReference type="GO" id="GO:0005886">
    <property type="term" value="C:plasma membrane"/>
    <property type="evidence" value="ECO:0007669"/>
    <property type="project" value="TreeGrafter"/>
</dbReference>
<evidence type="ECO:0000256" key="3">
    <source>
        <dbReference type="ARBA" id="ARBA00022729"/>
    </source>
</evidence>
<name>A0A9P0VWZ9_9ASCO</name>
<keyword evidence="2" id="KW-0812">Transmembrane</keyword>
<evidence type="ECO:0000259" key="9">
    <source>
        <dbReference type="PROSITE" id="PS51212"/>
    </source>
</evidence>
<evidence type="ECO:0000256" key="5">
    <source>
        <dbReference type="ARBA" id="ARBA00023136"/>
    </source>
</evidence>
<reference evidence="10" key="1">
    <citation type="submission" date="2022-03" db="EMBL/GenBank/DDBJ databases">
        <authorList>
            <person name="Legras J.-L."/>
            <person name="Devillers H."/>
            <person name="Grondin C."/>
        </authorList>
    </citation>
    <scope>NUCLEOTIDE SEQUENCE</scope>
    <source>
        <strain evidence="10">CLIB 1423</strain>
    </source>
</reference>
<evidence type="ECO:0000256" key="2">
    <source>
        <dbReference type="ARBA" id="ARBA00022692"/>
    </source>
</evidence>
<keyword evidence="11" id="KW-1185">Reference proteome</keyword>
<feature type="domain" description="WSC" evidence="9">
    <location>
        <begin position="19"/>
        <end position="105"/>
    </location>
</feature>
<keyword evidence="6" id="KW-0325">Glycoprotein</keyword>
<sequence>MKFQICYAAALLCTVVSAANSTIGCYSTINYVVNVGANVLQTPQLCLESCSGYKIIALYKGNQCYCLENEPTSGESSSASCDIPCPGDSSYSCGGSAFYNVYDSDQIPVSSSTTSSATSSAVSSSSTSSSANSTTSSTTSAASSATSASATATSSSSKAAAVAYGAAPIEGLFGLVASFLLL</sequence>
<dbReference type="OrthoDB" id="2019572at2759"/>
<evidence type="ECO:0000256" key="1">
    <source>
        <dbReference type="ARBA" id="ARBA00004167"/>
    </source>
</evidence>
<protein>
    <recommendedName>
        <fullName evidence="9">WSC domain-containing protein</fullName>
    </recommendedName>
</protein>
<dbReference type="AlphaFoldDB" id="A0A9P0VWZ9"/>
<dbReference type="EMBL" id="CAKXYY010000002">
    <property type="protein sequence ID" value="CAH2350927.1"/>
    <property type="molecule type" value="Genomic_DNA"/>
</dbReference>
<evidence type="ECO:0000256" key="6">
    <source>
        <dbReference type="ARBA" id="ARBA00023180"/>
    </source>
</evidence>
<organism evidence="10 11">
    <name type="scientific">[Candida] railenensis</name>
    <dbReference type="NCBI Taxonomy" id="45579"/>
    <lineage>
        <taxon>Eukaryota</taxon>
        <taxon>Fungi</taxon>
        <taxon>Dikarya</taxon>
        <taxon>Ascomycota</taxon>
        <taxon>Saccharomycotina</taxon>
        <taxon>Pichiomycetes</taxon>
        <taxon>Debaryomycetaceae</taxon>
        <taxon>Kurtzmaniella</taxon>
    </lineage>
</organism>
<evidence type="ECO:0000313" key="10">
    <source>
        <dbReference type="EMBL" id="CAH2350927.1"/>
    </source>
</evidence>
<dbReference type="Pfam" id="PF01822">
    <property type="entry name" value="WSC"/>
    <property type="match status" value="1"/>
</dbReference>
<evidence type="ECO:0000256" key="4">
    <source>
        <dbReference type="ARBA" id="ARBA00022989"/>
    </source>
</evidence>
<evidence type="ECO:0000256" key="8">
    <source>
        <dbReference type="SAM" id="SignalP"/>
    </source>
</evidence>
<comment type="subcellular location">
    <subcellularLocation>
        <location evidence="1">Membrane</location>
        <topology evidence="1">Single-pass membrane protein</topology>
    </subcellularLocation>
</comment>
<dbReference type="PROSITE" id="PS51212">
    <property type="entry name" value="WSC"/>
    <property type="match status" value="1"/>
</dbReference>
<gene>
    <name evidence="10" type="ORF">CLIB1423_02S08284</name>
</gene>
<dbReference type="PANTHER" id="PTHR24269">
    <property type="entry name" value="KREMEN PROTEIN"/>
    <property type="match status" value="1"/>
</dbReference>
<dbReference type="SMART" id="SM00321">
    <property type="entry name" value="WSC"/>
    <property type="match status" value="1"/>
</dbReference>
<evidence type="ECO:0000256" key="7">
    <source>
        <dbReference type="SAM" id="MobiDB-lite"/>
    </source>
</evidence>
<feature type="chain" id="PRO_5040498695" description="WSC domain-containing protein" evidence="8">
    <location>
        <begin position="19"/>
        <end position="182"/>
    </location>
</feature>
<keyword evidence="3 8" id="KW-0732">Signal</keyword>
<keyword evidence="5" id="KW-0472">Membrane</keyword>